<proteinExistence type="predicted"/>
<sequence length="300" mass="35160">SMPWKLLRVLDMKANVVTEFPPVLFQLYHLRYLAFKYYHSTGLDIEEDISNLENLETFMVDYHSPLDPFTFPSFWTMKNLRHAVINILSLPDPRSQRFPLENLLTLSKLQNFCCSEEVVELIPNLKNMSVYYCLDWKDLHYYNLNNFCRFRNLESFTVEFEFENIIFSNPFVGCLVLPSSLRRLTIAGCLGCILWEGISAAIGSLPNLEYLEIWDVGPPFGHVWETREGDFQNLRELEMQSVNLERWKTESSSHFPNLERLVMRFCRELTEVPDCIGDIATLQLINADCCSEVVNEWARR</sequence>
<dbReference type="PANTHER" id="PTHR15140:SF37">
    <property type="entry name" value="UBIQUITIN-LIKE DOMAIN-CONTAINING PROTEIN"/>
    <property type="match status" value="1"/>
</dbReference>
<accession>S8DLT8</accession>
<evidence type="ECO:0000313" key="1">
    <source>
        <dbReference type="EMBL" id="EPS60567.1"/>
    </source>
</evidence>
<feature type="non-terminal residue" evidence="1">
    <location>
        <position position="1"/>
    </location>
</feature>
<dbReference type="PANTHER" id="PTHR15140">
    <property type="entry name" value="TUBULIN-SPECIFIC CHAPERONE E"/>
    <property type="match status" value="1"/>
</dbReference>
<evidence type="ECO:0000313" key="2">
    <source>
        <dbReference type="Proteomes" id="UP000015453"/>
    </source>
</evidence>
<keyword evidence="2" id="KW-1185">Reference proteome</keyword>
<dbReference type="Gene3D" id="3.80.10.10">
    <property type="entry name" value="Ribonuclease Inhibitor"/>
    <property type="match status" value="1"/>
</dbReference>
<comment type="caution">
    <text evidence="1">The sequence shown here is derived from an EMBL/GenBank/DDBJ whole genome shotgun (WGS) entry which is preliminary data.</text>
</comment>
<dbReference type="InterPro" id="IPR032675">
    <property type="entry name" value="LRR_dom_sf"/>
</dbReference>
<reference evidence="1 2" key="1">
    <citation type="journal article" date="2013" name="BMC Genomics">
        <title>The miniature genome of a carnivorous plant Genlisea aurea contains a low number of genes and short non-coding sequences.</title>
        <authorList>
            <person name="Leushkin E.V."/>
            <person name="Sutormin R.A."/>
            <person name="Nabieva E.R."/>
            <person name="Penin A.A."/>
            <person name="Kondrashov A.S."/>
            <person name="Logacheva M.D."/>
        </authorList>
    </citation>
    <scope>NUCLEOTIDE SEQUENCE [LARGE SCALE GENOMIC DNA]</scope>
</reference>
<dbReference type="Proteomes" id="UP000015453">
    <property type="component" value="Unassembled WGS sequence"/>
</dbReference>
<dbReference type="OrthoDB" id="913621at2759"/>
<feature type="non-terminal residue" evidence="1">
    <location>
        <position position="300"/>
    </location>
</feature>
<name>S8DLT8_9LAMI</name>
<gene>
    <name evidence="1" type="ORF">M569_14236</name>
</gene>
<protein>
    <submittedName>
        <fullName evidence="1">Uncharacterized protein</fullName>
    </submittedName>
</protein>
<organism evidence="1 2">
    <name type="scientific">Genlisea aurea</name>
    <dbReference type="NCBI Taxonomy" id="192259"/>
    <lineage>
        <taxon>Eukaryota</taxon>
        <taxon>Viridiplantae</taxon>
        <taxon>Streptophyta</taxon>
        <taxon>Embryophyta</taxon>
        <taxon>Tracheophyta</taxon>
        <taxon>Spermatophyta</taxon>
        <taxon>Magnoliopsida</taxon>
        <taxon>eudicotyledons</taxon>
        <taxon>Gunneridae</taxon>
        <taxon>Pentapetalae</taxon>
        <taxon>asterids</taxon>
        <taxon>lamiids</taxon>
        <taxon>Lamiales</taxon>
        <taxon>Lentibulariaceae</taxon>
        <taxon>Genlisea</taxon>
    </lineage>
</organism>
<dbReference type="EMBL" id="AUSU01007471">
    <property type="protein sequence ID" value="EPS60567.1"/>
    <property type="molecule type" value="Genomic_DNA"/>
</dbReference>
<dbReference type="SUPFAM" id="SSF52058">
    <property type="entry name" value="L domain-like"/>
    <property type="match status" value="1"/>
</dbReference>
<dbReference type="AlphaFoldDB" id="S8DLT8"/>